<feature type="compositionally biased region" description="Basic residues" evidence="2">
    <location>
        <begin position="178"/>
        <end position="205"/>
    </location>
</feature>
<feature type="region of interest" description="Disordered" evidence="2">
    <location>
        <begin position="106"/>
        <end position="141"/>
    </location>
</feature>
<feature type="region of interest" description="Disordered" evidence="2">
    <location>
        <begin position="20"/>
        <end position="39"/>
    </location>
</feature>
<organism evidence="4 5">
    <name type="scientific">Modicella reniformis</name>
    <dbReference type="NCBI Taxonomy" id="1440133"/>
    <lineage>
        <taxon>Eukaryota</taxon>
        <taxon>Fungi</taxon>
        <taxon>Fungi incertae sedis</taxon>
        <taxon>Mucoromycota</taxon>
        <taxon>Mortierellomycotina</taxon>
        <taxon>Mortierellomycetes</taxon>
        <taxon>Mortierellales</taxon>
        <taxon>Mortierellaceae</taxon>
        <taxon>Modicella</taxon>
    </lineage>
</organism>
<dbReference type="AlphaFoldDB" id="A0A9P6MAP7"/>
<evidence type="ECO:0000256" key="2">
    <source>
        <dbReference type="SAM" id="MobiDB-lite"/>
    </source>
</evidence>
<accession>A0A9P6MAP7</accession>
<keyword evidence="5" id="KW-1185">Reference proteome</keyword>
<dbReference type="OrthoDB" id="19692at2759"/>
<feature type="domain" description="UBC core" evidence="3">
    <location>
        <begin position="1"/>
        <end position="107"/>
    </location>
</feature>
<dbReference type="Pfam" id="PF00179">
    <property type="entry name" value="UQ_con"/>
    <property type="match status" value="1"/>
</dbReference>
<dbReference type="PROSITE" id="PS50127">
    <property type="entry name" value="UBC_2"/>
    <property type="match status" value="1"/>
</dbReference>
<name>A0A9P6MAP7_9FUNG</name>
<dbReference type="SUPFAM" id="SSF54495">
    <property type="entry name" value="UBC-like"/>
    <property type="match status" value="1"/>
</dbReference>
<proteinExistence type="predicted"/>
<dbReference type="InterPro" id="IPR016135">
    <property type="entry name" value="UBQ-conjugating_enzyme/RWD"/>
</dbReference>
<reference evidence="4" key="1">
    <citation type="journal article" date="2020" name="Fungal Divers.">
        <title>Resolving the Mortierellaceae phylogeny through synthesis of multi-gene phylogenetics and phylogenomics.</title>
        <authorList>
            <person name="Vandepol N."/>
            <person name="Liber J."/>
            <person name="Desiro A."/>
            <person name="Na H."/>
            <person name="Kennedy M."/>
            <person name="Barry K."/>
            <person name="Grigoriev I.V."/>
            <person name="Miller A.N."/>
            <person name="O'Donnell K."/>
            <person name="Stajich J.E."/>
            <person name="Bonito G."/>
        </authorList>
    </citation>
    <scope>NUCLEOTIDE SEQUENCE</scope>
    <source>
        <strain evidence="4">MES-2147</strain>
    </source>
</reference>
<dbReference type="InterPro" id="IPR050113">
    <property type="entry name" value="Ub_conjugating_enzyme"/>
</dbReference>
<dbReference type="EMBL" id="JAAAHW010003259">
    <property type="protein sequence ID" value="KAF9986017.1"/>
    <property type="molecule type" value="Genomic_DNA"/>
</dbReference>
<evidence type="ECO:0000259" key="3">
    <source>
        <dbReference type="PROSITE" id="PS50127"/>
    </source>
</evidence>
<evidence type="ECO:0000313" key="4">
    <source>
        <dbReference type="EMBL" id="KAF9986017.1"/>
    </source>
</evidence>
<dbReference type="InterPro" id="IPR000608">
    <property type="entry name" value="UBC"/>
</dbReference>
<keyword evidence="1" id="KW-0833">Ubl conjugation pathway</keyword>
<sequence length="205" mass="23536">MSTEAARRLLKEFKDLKKSLPEGFSASPADDGDLFKHPPVNDEYGYEDISERWTPAQTVETIIISVISMLSCPNDESPANIDAAKELRENKKVYDRKLRRIAEMTQEGTAELITPEMPVGPAVPAIPETPEETQEPETGETEMTEVIEVTEVAEVAEVTGAIEVTEMTQKKPDTPVKRMQRKKNKRRQKRERRKRHQRRKRRQKH</sequence>
<dbReference type="Proteomes" id="UP000749646">
    <property type="component" value="Unassembled WGS sequence"/>
</dbReference>
<evidence type="ECO:0000256" key="1">
    <source>
        <dbReference type="ARBA" id="ARBA00022786"/>
    </source>
</evidence>
<feature type="compositionally biased region" description="Acidic residues" evidence="2">
    <location>
        <begin position="129"/>
        <end position="141"/>
    </location>
</feature>
<dbReference type="PANTHER" id="PTHR24067">
    <property type="entry name" value="UBIQUITIN-CONJUGATING ENZYME E2"/>
    <property type="match status" value="1"/>
</dbReference>
<dbReference type="SMART" id="SM00212">
    <property type="entry name" value="UBCc"/>
    <property type="match status" value="1"/>
</dbReference>
<gene>
    <name evidence="4" type="ORF">BGZ65_009086</name>
</gene>
<protein>
    <recommendedName>
        <fullName evidence="3">UBC core domain-containing protein</fullName>
    </recommendedName>
</protein>
<comment type="caution">
    <text evidence="4">The sequence shown here is derived from an EMBL/GenBank/DDBJ whole genome shotgun (WGS) entry which is preliminary data.</text>
</comment>
<dbReference type="Gene3D" id="3.10.110.10">
    <property type="entry name" value="Ubiquitin Conjugating Enzyme"/>
    <property type="match status" value="2"/>
</dbReference>
<evidence type="ECO:0000313" key="5">
    <source>
        <dbReference type="Proteomes" id="UP000749646"/>
    </source>
</evidence>
<feature type="region of interest" description="Disordered" evidence="2">
    <location>
        <begin position="159"/>
        <end position="205"/>
    </location>
</feature>